<proteinExistence type="predicted"/>
<accession>A0A0S4IM93</accession>
<evidence type="ECO:0000313" key="1">
    <source>
        <dbReference type="EMBL" id="CUF40325.1"/>
    </source>
</evidence>
<organism evidence="1 2">
    <name type="scientific">Bodo saltans</name>
    <name type="common">Flagellated protozoan</name>
    <dbReference type="NCBI Taxonomy" id="75058"/>
    <lineage>
        <taxon>Eukaryota</taxon>
        <taxon>Discoba</taxon>
        <taxon>Euglenozoa</taxon>
        <taxon>Kinetoplastea</taxon>
        <taxon>Metakinetoplastina</taxon>
        <taxon>Eubodonida</taxon>
        <taxon>Bodonidae</taxon>
        <taxon>Bodo</taxon>
    </lineage>
</organism>
<dbReference type="AlphaFoldDB" id="A0A0S4IM93"/>
<reference evidence="2" key="1">
    <citation type="submission" date="2015-09" db="EMBL/GenBank/DDBJ databases">
        <authorList>
            <consortium name="Pathogen Informatics"/>
        </authorList>
    </citation>
    <scope>NUCLEOTIDE SEQUENCE [LARGE SCALE GENOMIC DNA]</scope>
    <source>
        <strain evidence="2">Lake Konstanz</strain>
    </source>
</reference>
<keyword evidence="2" id="KW-1185">Reference proteome</keyword>
<evidence type="ECO:0000313" key="2">
    <source>
        <dbReference type="Proteomes" id="UP000051952"/>
    </source>
</evidence>
<sequence length="109" mass="12540">MVRERKMRNIQISTVLLPLSRSFFFVVVEFLCNECVCDFAAQSHAHVGSVIANLLQEHHPPQTTFCDQVLLLGVSHMVTRTLLFVFFLLPLAVPNTPEIMTTKREERRK</sequence>
<protein>
    <submittedName>
        <fullName evidence="1">Uncharacterized protein</fullName>
    </submittedName>
</protein>
<gene>
    <name evidence="1" type="ORF">BSAL_62215</name>
</gene>
<dbReference type="Proteomes" id="UP000051952">
    <property type="component" value="Unassembled WGS sequence"/>
</dbReference>
<dbReference type="EMBL" id="CYKH01000316">
    <property type="protein sequence ID" value="CUF40325.1"/>
    <property type="molecule type" value="Genomic_DNA"/>
</dbReference>
<dbReference type="VEuPathDB" id="TriTrypDB:BSAL_62215"/>
<name>A0A0S4IM93_BODSA</name>